<sequence>MTRYFVLFFVLIWCSTGYAVPRMALTAGTPCAACHTNLQGGGIRTEIGWGASLYNGALTMEDMGMSDLEPETNVIGAGISAGVDIRFLSARLGRPVADISSGEVEAILPDRQFIPMQIQVHAAMDVTDWLTAYGSYNVDRSTFEGEICDPTYQGQACAEAALIFKPDSSLPSVRVGHIQPSIGVRHDDHTILIRGDAARPRQPIIPPNYAETGVELHYQPVYWMQANLGGFRSKNLSESIGDESVVGTNDIAGLGRLAFYPRIDELTNLTSWVGASFYTAADFYMLNNFIGVGWLDWGALFIESAHSWRGGQDYETENFMVGLEVTPKEWLVVHGRAERAITSTPTATKTDALVAGLKFYPVPFITLNPEYRIISTPEYTMGQITGQVHIFY</sequence>
<proteinExistence type="predicted"/>
<protein>
    <recommendedName>
        <fullName evidence="4">Cytochrome c domain-containing protein</fullName>
    </recommendedName>
</protein>
<keyword evidence="3" id="KW-1185">Reference proteome</keyword>
<dbReference type="EMBL" id="CP042467">
    <property type="protein sequence ID" value="QED28745.1"/>
    <property type="molecule type" value="Genomic_DNA"/>
</dbReference>
<evidence type="ECO:0000313" key="3">
    <source>
        <dbReference type="Proteomes" id="UP000321595"/>
    </source>
</evidence>
<dbReference type="AlphaFoldDB" id="A0A5B8XT66"/>
<evidence type="ECO:0000256" key="1">
    <source>
        <dbReference type="SAM" id="SignalP"/>
    </source>
</evidence>
<gene>
    <name evidence="2" type="ORF">FRD01_16175</name>
</gene>
<dbReference type="Proteomes" id="UP000321595">
    <property type="component" value="Chromosome"/>
</dbReference>
<organism evidence="2 3">
    <name type="scientific">Microvenator marinus</name>
    <dbReference type="NCBI Taxonomy" id="2600177"/>
    <lineage>
        <taxon>Bacteria</taxon>
        <taxon>Deltaproteobacteria</taxon>
        <taxon>Bradymonadales</taxon>
        <taxon>Microvenatoraceae</taxon>
        <taxon>Microvenator</taxon>
    </lineage>
</organism>
<keyword evidence="1" id="KW-0732">Signal</keyword>
<evidence type="ECO:0008006" key="4">
    <source>
        <dbReference type="Google" id="ProtNLM"/>
    </source>
</evidence>
<dbReference type="KEGG" id="bbae:FRD01_16175"/>
<name>A0A5B8XT66_9DELT</name>
<reference evidence="2 3" key="1">
    <citation type="submission" date="2019-08" db="EMBL/GenBank/DDBJ databases">
        <authorList>
            <person name="Liang Q."/>
        </authorList>
    </citation>
    <scope>NUCLEOTIDE SEQUENCE [LARGE SCALE GENOMIC DNA]</scope>
    <source>
        <strain evidence="2 3">V1718</strain>
    </source>
</reference>
<accession>A0A5B8XT66</accession>
<dbReference type="RefSeq" id="WP_146961445.1">
    <property type="nucleotide sequence ID" value="NZ_CP042467.1"/>
</dbReference>
<feature type="chain" id="PRO_5022849758" description="Cytochrome c domain-containing protein" evidence="1">
    <location>
        <begin position="20"/>
        <end position="392"/>
    </location>
</feature>
<feature type="signal peptide" evidence="1">
    <location>
        <begin position="1"/>
        <end position="19"/>
    </location>
</feature>
<evidence type="ECO:0000313" key="2">
    <source>
        <dbReference type="EMBL" id="QED28745.1"/>
    </source>
</evidence>